<keyword evidence="17 20" id="KW-0472">Membrane</keyword>
<dbReference type="InterPro" id="IPR001757">
    <property type="entry name" value="P_typ_ATPase"/>
</dbReference>
<evidence type="ECO:0000256" key="9">
    <source>
        <dbReference type="ARBA" id="ARBA00022741"/>
    </source>
</evidence>
<dbReference type="Pfam" id="PF00702">
    <property type="entry name" value="Hydrolase"/>
    <property type="match status" value="1"/>
</dbReference>
<evidence type="ECO:0000256" key="20">
    <source>
        <dbReference type="RuleBase" id="RU362081"/>
    </source>
</evidence>
<dbReference type="PROSITE" id="PS01047">
    <property type="entry name" value="HMA_1"/>
    <property type="match status" value="1"/>
</dbReference>
<feature type="transmembrane region" description="Helical" evidence="20">
    <location>
        <begin position="719"/>
        <end position="741"/>
    </location>
</feature>
<dbReference type="STRING" id="1075417.SAMN05421823_1229"/>
<feature type="transmembrane region" description="Helical" evidence="20">
    <location>
        <begin position="376"/>
        <end position="399"/>
    </location>
</feature>
<gene>
    <name evidence="22" type="ORF">SAMN05421823_1229</name>
</gene>
<dbReference type="SUPFAM" id="SSF55008">
    <property type="entry name" value="HMA, heavy metal-associated domain"/>
    <property type="match status" value="1"/>
</dbReference>
<dbReference type="NCBIfam" id="TIGR01511">
    <property type="entry name" value="ATPase-IB1_Cu"/>
    <property type="match status" value="1"/>
</dbReference>
<keyword evidence="6" id="KW-0597">Phosphoprotein</keyword>
<keyword evidence="16" id="KW-0406">Ion transport</keyword>
<dbReference type="SUPFAM" id="SSF56784">
    <property type="entry name" value="HAD-like"/>
    <property type="match status" value="1"/>
</dbReference>
<comment type="catalytic activity">
    <reaction evidence="19">
        <text>Cu(+)(in) + ATP + H2O = Cu(+)(out) + ADP + phosphate + H(+)</text>
        <dbReference type="Rhea" id="RHEA:25792"/>
        <dbReference type="ChEBI" id="CHEBI:15377"/>
        <dbReference type="ChEBI" id="CHEBI:15378"/>
        <dbReference type="ChEBI" id="CHEBI:30616"/>
        <dbReference type="ChEBI" id="CHEBI:43474"/>
        <dbReference type="ChEBI" id="CHEBI:49552"/>
        <dbReference type="ChEBI" id="CHEBI:456216"/>
        <dbReference type="EC" id="7.2.2.8"/>
    </reaction>
</comment>
<comment type="similarity">
    <text evidence="2 20">Belongs to the cation transport ATPase (P-type) (TC 3.A.3) family. Type IB subfamily.</text>
</comment>
<keyword evidence="10" id="KW-0187">Copper transport</keyword>
<keyword evidence="7 20" id="KW-0812">Transmembrane</keyword>
<dbReference type="GO" id="GO:0043682">
    <property type="term" value="F:P-type divalent copper transporter activity"/>
    <property type="evidence" value="ECO:0007669"/>
    <property type="project" value="TreeGrafter"/>
</dbReference>
<feature type="transmembrane region" description="Helical" evidence="20">
    <location>
        <begin position="195"/>
        <end position="214"/>
    </location>
</feature>
<dbReference type="CDD" id="cd00371">
    <property type="entry name" value="HMA"/>
    <property type="match status" value="1"/>
</dbReference>
<dbReference type="GO" id="GO:0140581">
    <property type="term" value="F:P-type monovalent copper transporter activity"/>
    <property type="evidence" value="ECO:0007669"/>
    <property type="project" value="UniProtKB-EC"/>
</dbReference>
<evidence type="ECO:0000256" key="15">
    <source>
        <dbReference type="ARBA" id="ARBA00023008"/>
    </source>
</evidence>
<dbReference type="GO" id="GO:0005886">
    <property type="term" value="C:plasma membrane"/>
    <property type="evidence" value="ECO:0007669"/>
    <property type="project" value="UniProtKB-SubCell"/>
</dbReference>
<feature type="transmembrane region" description="Helical" evidence="20">
    <location>
        <begin position="160"/>
        <end position="183"/>
    </location>
</feature>
<dbReference type="NCBIfam" id="TIGR01494">
    <property type="entry name" value="ATPase_P-type"/>
    <property type="match status" value="1"/>
</dbReference>
<comment type="subcellular location">
    <subcellularLocation>
        <location evidence="1">Cell membrane</location>
        <topology evidence="1">Multi-pass membrane protein</topology>
    </subcellularLocation>
</comment>
<feature type="domain" description="HMA" evidence="21">
    <location>
        <begin position="15"/>
        <end position="81"/>
    </location>
</feature>
<dbReference type="SFLD" id="SFLDF00027">
    <property type="entry name" value="p-type_atpase"/>
    <property type="match status" value="1"/>
</dbReference>
<dbReference type="NCBIfam" id="TIGR01525">
    <property type="entry name" value="ATPase-IB_hvy"/>
    <property type="match status" value="1"/>
</dbReference>
<accession>A0A1G9VNA3</accession>
<proteinExistence type="inferred from homology"/>
<dbReference type="Gene3D" id="2.70.150.10">
    <property type="entry name" value="Calcium-transporting ATPase, cytoplasmic transduction domain A"/>
    <property type="match status" value="1"/>
</dbReference>
<protein>
    <recommendedName>
        <fullName evidence="3">P-type Cu(+) transporter</fullName>
        <ecNumber evidence="3">7.2.2.8</ecNumber>
    </recommendedName>
    <alternativeName>
        <fullName evidence="18">Cu(+)-exporting ATPase</fullName>
    </alternativeName>
</protein>
<evidence type="ECO:0000256" key="1">
    <source>
        <dbReference type="ARBA" id="ARBA00004651"/>
    </source>
</evidence>
<evidence type="ECO:0000256" key="10">
    <source>
        <dbReference type="ARBA" id="ARBA00022796"/>
    </source>
</evidence>
<dbReference type="Pfam" id="PF00122">
    <property type="entry name" value="E1-E2_ATPase"/>
    <property type="match status" value="1"/>
</dbReference>
<keyword evidence="5 20" id="KW-1003">Cell membrane</keyword>
<dbReference type="AlphaFoldDB" id="A0A1G9VNA3"/>
<name>A0A1G9VNA3_9BACT</name>
<dbReference type="InterPro" id="IPR023214">
    <property type="entry name" value="HAD_sf"/>
</dbReference>
<dbReference type="Gene3D" id="3.40.50.1000">
    <property type="entry name" value="HAD superfamily/HAD-like"/>
    <property type="match status" value="1"/>
</dbReference>
<evidence type="ECO:0000256" key="8">
    <source>
        <dbReference type="ARBA" id="ARBA00022723"/>
    </source>
</evidence>
<dbReference type="CDD" id="cd02094">
    <property type="entry name" value="P-type_ATPase_Cu-like"/>
    <property type="match status" value="1"/>
</dbReference>
<feature type="transmembrane region" description="Helical" evidence="20">
    <location>
        <begin position="106"/>
        <end position="124"/>
    </location>
</feature>
<keyword evidence="11 20" id="KW-0067">ATP-binding</keyword>
<dbReference type="InterPro" id="IPR023298">
    <property type="entry name" value="ATPase_P-typ_TM_dom_sf"/>
</dbReference>
<feature type="transmembrane region" description="Helical" evidence="20">
    <location>
        <begin position="130"/>
        <end position="148"/>
    </location>
</feature>
<evidence type="ECO:0000256" key="3">
    <source>
        <dbReference type="ARBA" id="ARBA00012517"/>
    </source>
</evidence>
<dbReference type="GO" id="GO:0016887">
    <property type="term" value="F:ATP hydrolysis activity"/>
    <property type="evidence" value="ECO:0007669"/>
    <property type="project" value="InterPro"/>
</dbReference>
<dbReference type="SUPFAM" id="SSF81665">
    <property type="entry name" value="Calcium ATPase, transmembrane domain M"/>
    <property type="match status" value="1"/>
</dbReference>
<dbReference type="RefSeq" id="WP_089688766.1">
    <property type="nucleotide sequence ID" value="NZ_FNFO01000022.1"/>
</dbReference>
<dbReference type="InterPro" id="IPR018303">
    <property type="entry name" value="ATPase_P-typ_P_site"/>
</dbReference>
<dbReference type="InterPro" id="IPR036412">
    <property type="entry name" value="HAD-like_sf"/>
</dbReference>
<dbReference type="FunFam" id="3.40.50.1000:FF:000144">
    <property type="entry name" value="copper-transporting ATPase 1 isoform X2"/>
    <property type="match status" value="1"/>
</dbReference>
<evidence type="ECO:0000256" key="5">
    <source>
        <dbReference type="ARBA" id="ARBA00022475"/>
    </source>
</evidence>
<keyword evidence="14 20" id="KW-1133">Transmembrane helix</keyword>
<dbReference type="EC" id="7.2.2.8" evidence="3"/>
<dbReference type="PRINTS" id="PR00943">
    <property type="entry name" value="CUATPASE"/>
</dbReference>
<dbReference type="InterPro" id="IPR008250">
    <property type="entry name" value="ATPase_P-typ_transduc_dom_A_sf"/>
</dbReference>
<evidence type="ECO:0000256" key="18">
    <source>
        <dbReference type="ARBA" id="ARBA00033239"/>
    </source>
</evidence>
<evidence type="ECO:0000256" key="14">
    <source>
        <dbReference type="ARBA" id="ARBA00022989"/>
    </source>
</evidence>
<dbReference type="PANTHER" id="PTHR43520">
    <property type="entry name" value="ATP7, ISOFORM B"/>
    <property type="match status" value="1"/>
</dbReference>
<dbReference type="InterPro" id="IPR017969">
    <property type="entry name" value="Heavy-metal-associated_CS"/>
</dbReference>
<keyword evidence="4" id="KW-0813">Transport</keyword>
<keyword evidence="8 20" id="KW-0479">Metal-binding</keyword>
<dbReference type="GO" id="GO:0005507">
    <property type="term" value="F:copper ion binding"/>
    <property type="evidence" value="ECO:0007669"/>
    <property type="project" value="TreeGrafter"/>
</dbReference>
<evidence type="ECO:0000256" key="6">
    <source>
        <dbReference type="ARBA" id="ARBA00022553"/>
    </source>
</evidence>
<dbReference type="InterPro" id="IPR059000">
    <property type="entry name" value="ATPase_P-type_domA"/>
</dbReference>
<dbReference type="GO" id="GO:0005524">
    <property type="term" value="F:ATP binding"/>
    <property type="evidence" value="ECO:0007669"/>
    <property type="project" value="UniProtKB-UniRule"/>
</dbReference>
<dbReference type="Proteomes" id="UP000198510">
    <property type="component" value="Unassembled WGS sequence"/>
</dbReference>
<dbReference type="OrthoDB" id="1521937at2"/>
<dbReference type="EMBL" id="FNFO01000022">
    <property type="protein sequence ID" value="SDM73491.1"/>
    <property type="molecule type" value="Genomic_DNA"/>
</dbReference>
<dbReference type="PRINTS" id="PR00119">
    <property type="entry name" value="CATATPASE"/>
</dbReference>
<dbReference type="PROSITE" id="PS50846">
    <property type="entry name" value="HMA_2"/>
    <property type="match status" value="1"/>
</dbReference>
<dbReference type="InterPro" id="IPR036163">
    <property type="entry name" value="HMA_dom_sf"/>
</dbReference>
<dbReference type="GO" id="GO:0060003">
    <property type="term" value="P:copper ion export"/>
    <property type="evidence" value="ECO:0007669"/>
    <property type="project" value="UniProtKB-ARBA"/>
</dbReference>
<keyword evidence="9 20" id="KW-0547">Nucleotide-binding</keyword>
<evidence type="ECO:0000256" key="4">
    <source>
        <dbReference type="ARBA" id="ARBA00022448"/>
    </source>
</evidence>
<dbReference type="FunFam" id="2.70.150.10:FF:000020">
    <property type="entry name" value="Copper-exporting P-type ATPase A"/>
    <property type="match status" value="1"/>
</dbReference>
<keyword evidence="12" id="KW-0460">Magnesium</keyword>
<dbReference type="InterPro" id="IPR006121">
    <property type="entry name" value="HMA_dom"/>
</dbReference>
<evidence type="ECO:0000256" key="11">
    <source>
        <dbReference type="ARBA" id="ARBA00022840"/>
    </source>
</evidence>
<dbReference type="Pfam" id="PF00403">
    <property type="entry name" value="HMA"/>
    <property type="match status" value="1"/>
</dbReference>
<evidence type="ECO:0000259" key="21">
    <source>
        <dbReference type="PROSITE" id="PS50846"/>
    </source>
</evidence>
<evidence type="ECO:0000256" key="19">
    <source>
        <dbReference type="ARBA" id="ARBA00049289"/>
    </source>
</evidence>
<dbReference type="PROSITE" id="PS00154">
    <property type="entry name" value="ATPASE_E1_E2"/>
    <property type="match status" value="1"/>
</dbReference>
<feature type="transmembrane region" description="Helical" evidence="20">
    <location>
        <begin position="348"/>
        <end position="370"/>
    </location>
</feature>
<evidence type="ECO:0000256" key="13">
    <source>
        <dbReference type="ARBA" id="ARBA00022967"/>
    </source>
</evidence>
<dbReference type="InterPro" id="IPR044492">
    <property type="entry name" value="P_typ_ATPase_HD_dom"/>
</dbReference>
<dbReference type="FunFam" id="3.30.70.100:FF:000005">
    <property type="entry name" value="Copper-exporting P-type ATPase A"/>
    <property type="match status" value="1"/>
</dbReference>
<evidence type="ECO:0000313" key="23">
    <source>
        <dbReference type="Proteomes" id="UP000198510"/>
    </source>
</evidence>
<dbReference type="InterPro" id="IPR023299">
    <property type="entry name" value="ATPase_P-typ_cyto_dom_N"/>
</dbReference>
<dbReference type="Gene3D" id="3.30.70.100">
    <property type="match status" value="1"/>
</dbReference>
<dbReference type="SFLD" id="SFLDG00002">
    <property type="entry name" value="C1.7:_P-type_atpase_like"/>
    <property type="match status" value="1"/>
</dbReference>
<evidence type="ECO:0000256" key="7">
    <source>
        <dbReference type="ARBA" id="ARBA00022692"/>
    </source>
</evidence>
<dbReference type="SFLD" id="SFLDS00003">
    <property type="entry name" value="Haloacid_Dehalogenase"/>
    <property type="match status" value="1"/>
</dbReference>
<evidence type="ECO:0000256" key="16">
    <source>
        <dbReference type="ARBA" id="ARBA00023065"/>
    </source>
</evidence>
<reference evidence="22 23" key="1">
    <citation type="submission" date="2016-10" db="EMBL/GenBank/DDBJ databases">
        <authorList>
            <person name="de Groot N.N."/>
        </authorList>
    </citation>
    <scope>NUCLEOTIDE SEQUENCE [LARGE SCALE GENOMIC DNA]</scope>
    <source>
        <strain evidence="22 23">DSM 25186</strain>
    </source>
</reference>
<evidence type="ECO:0000313" key="22">
    <source>
        <dbReference type="EMBL" id="SDM73491.1"/>
    </source>
</evidence>
<sequence length="749" mass="81345">MQSVLDPSVHSRPLARRTLPVTGMSCAACAASIESILNTQSGVEEATVNFAGQSVQVRFDPDAVQPEQLRRAVQSIGYDLILDEEHGVEEQEAEQKQRLKSLRRRTLGAVLLSTPVVVLGMFLMDLPYVNWIMLAFSLPVLWLGRSFYRNAVRQARYGRANMDTLVALSTGIAFLFSAFTTFFPEFWRQHGLESHVYYEAATVIIAFILLGKWLEERAKAHTGSALKKLMGLQPKSVRVIRLGQELELPLPEVAIDDTVIVRPGEKIPVDGRVTEGRSFVDESMISGEPVPVEKQAGSAVFAGTVNQRGSFRFRAEKVGSATLLSQIIQRVQEAQGSKAPVQRLADRVAAVFVPIVLGIALLTGIVWILVGGQEAFSHALLATVTVLVIACPCALGLATPTAIMVGVGKGAAQGILVRDAESLERAHRVSAVVLDKTGTVTLGRPEVTDQYWRQGGYSSQEHLVGVLRSMELASEHPLAEAVVRALPENGPAVKLDLFENLPGQGVRAEVGTEWYLVGNRRLLATYQVAVTPEVMQRAERWQAEAHTVVYFADRTQVLAIAAIADQVKSTSRQAVEALQQQGLEVYLLTGDNEATARAVAEQVGITHYKADVLPADKADFIDQLRAEGKVVAMVGDGVNDAQALAQADVSVAMGRGSDIAMDVAKLTLMQSDLLLLPKALHLSRQTVRTIYQNLFWAFIYNLIGIPLAAGVLYPFTGFLLNPMVAGAAMALSSVSVVSNSLRLRWQSLS</sequence>
<feature type="transmembrane region" description="Helical" evidence="20">
    <location>
        <begin position="694"/>
        <end position="713"/>
    </location>
</feature>
<organism evidence="22 23">
    <name type="scientific">Catalinimonas alkaloidigena</name>
    <dbReference type="NCBI Taxonomy" id="1075417"/>
    <lineage>
        <taxon>Bacteria</taxon>
        <taxon>Pseudomonadati</taxon>
        <taxon>Bacteroidota</taxon>
        <taxon>Cytophagia</taxon>
        <taxon>Cytophagales</taxon>
        <taxon>Catalimonadaceae</taxon>
        <taxon>Catalinimonas</taxon>
    </lineage>
</organism>
<dbReference type="PANTHER" id="PTHR43520:SF8">
    <property type="entry name" value="P-TYPE CU(+) TRANSPORTER"/>
    <property type="match status" value="1"/>
</dbReference>
<dbReference type="NCBIfam" id="TIGR01512">
    <property type="entry name" value="ATPase-IB2_Cd"/>
    <property type="match status" value="1"/>
</dbReference>
<keyword evidence="13" id="KW-1278">Translocase</keyword>
<keyword evidence="15" id="KW-0186">Copper</keyword>
<keyword evidence="23" id="KW-1185">Reference proteome</keyword>
<evidence type="ECO:0000256" key="12">
    <source>
        <dbReference type="ARBA" id="ARBA00022842"/>
    </source>
</evidence>
<evidence type="ECO:0000256" key="17">
    <source>
        <dbReference type="ARBA" id="ARBA00023136"/>
    </source>
</evidence>
<dbReference type="SUPFAM" id="SSF81653">
    <property type="entry name" value="Calcium ATPase, transduction domain A"/>
    <property type="match status" value="1"/>
</dbReference>
<dbReference type="GO" id="GO:0055070">
    <property type="term" value="P:copper ion homeostasis"/>
    <property type="evidence" value="ECO:0007669"/>
    <property type="project" value="TreeGrafter"/>
</dbReference>
<dbReference type="InterPro" id="IPR027256">
    <property type="entry name" value="P-typ_ATPase_IB"/>
</dbReference>
<dbReference type="Gene3D" id="3.40.1110.10">
    <property type="entry name" value="Calcium-transporting ATPase, cytoplasmic domain N"/>
    <property type="match status" value="1"/>
</dbReference>
<evidence type="ECO:0000256" key="2">
    <source>
        <dbReference type="ARBA" id="ARBA00006024"/>
    </source>
</evidence>